<accession>A0A8S4MNV2</accession>
<dbReference type="OrthoDB" id="6579350at2759"/>
<dbReference type="AlphaFoldDB" id="A0A8S4MNV2"/>
<dbReference type="Proteomes" id="UP000838412">
    <property type="component" value="Unassembled WGS sequence"/>
</dbReference>
<feature type="domain" description="ISXO2-like transposase" evidence="1">
    <location>
        <begin position="143"/>
        <end position="290"/>
    </location>
</feature>
<sequence length="313" mass="36498">MAASVTRLDLETFTSPYTPLSELIDWLQELDLLSSSMVCRRCPDMVDMELHRRADVTDKHAWRCPRCKTSRSLRTGSVFAKFPKITLRIWMRFLLKWCEDKLITEIQRELQTIGYVGSETLSRLCKHMRYLCELKLRDSPPIPMGGPGVILQMDESVFRKRPKYGRGRRPKEIWVFGLCRTDISPAIGFMTVVPNRKKETLLPIIQRCVLPNSTIHSDQWGAYLNVRNLPNVARHATVNHSMHFVDPHTGVNTQAIEAYWSRKKAKLRRMHGCYGYDTESYLKELMFRERYCRTSTHGLRNLLAFIAEKYPVD</sequence>
<dbReference type="EMBL" id="CAKMNS010000198">
    <property type="protein sequence ID" value="CAH1277205.1"/>
    <property type="molecule type" value="Genomic_DNA"/>
</dbReference>
<organism evidence="2 3">
    <name type="scientific">Branchiostoma lanceolatum</name>
    <name type="common">Common lancelet</name>
    <name type="synonym">Amphioxus lanceolatum</name>
    <dbReference type="NCBI Taxonomy" id="7740"/>
    <lineage>
        <taxon>Eukaryota</taxon>
        <taxon>Metazoa</taxon>
        <taxon>Chordata</taxon>
        <taxon>Cephalochordata</taxon>
        <taxon>Leptocardii</taxon>
        <taxon>Amphioxiformes</taxon>
        <taxon>Branchiostomatidae</taxon>
        <taxon>Branchiostoma</taxon>
    </lineage>
</organism>
<proteinExistence type="predicted"/>
<evidence type="ECO:0000313" key="2">
    <source>
        <dbReference type="EMBL" id="CAH1277205.1"/>
    </source>
</evidence>
<dbReference type="PANTHER" id="PTHR47163">
    <property type="entry name" value="DDE_TNP_IS1595 DOMAIN-CONTAINING PROTEIN"/>
    <property type="match status" value="1"/>
</dbReference>
<dbReference type="InterPro" id="IPR053164">
    <property type="entry name" value="IS1016-like_transposase"/>
</dbReference>
<dbReference type="Pfam" id="PF12762">
    <property type="entry name" value="DDE_Tnp_IS1595"/>
    <property type="match status" value="1"/>
</dbReference>
<protein>
    <submittedName>
        <fullName evidence="2">Hypp9504 protein</fullName>
    </submittedName>
</protein>
<dbReference type="SMART" id="SM01126">
    <property type="entry name" value="DDE_Tnp_IS1595"/>
    <property type="match status" value="1"/>
</dbReference>
<reference evidence="2" key="1">
    <citation type="submission" date="2022-01" db="EMBL/GenBank/DDBJ databases">
        <authorList>
            <person name="Braso-Vives M."/>
        </authorList>
    </citation>
    <scope>NUCLEOTIDE SEQUENCE</scope>
</reference>
<dbReference type="NCBIfam" id="NF033547">
    <property type="entry name" value="transpos_IS1595"/>
    <property type="match status" value="1"/>
</dbReference>
<dbReference type="PANTHER" id="PTHR47163:SF2">
    <property type="entry name" value="SI:DKEY-17M8.2"/>
    <property type="match status" value="1"/>
</dbReference>
<evidence type="ECO:0000259" key="1">
    <source>
        <dbReference type="SMART" id="SM01126"/>
    </source>
</evidence>
<dbReference type="InterPro" id="IPR024445">
    <property type="entry name" value="Tnp_ISXO2-like"/>
</dbReference>
<name>A0A8S4MNV2_BRALA</name>
<evidence type="ECO:0000313" key="3">
    <source>
        <dbReference type="Proteomes" id="UP000838412"/>
    </source>
</evidence>
<gene>
    <name evidence="2" type="primary">Hypp9504</name>
    <name evidence="2" type="ORF">BLAG_LOCUS26041</name>
</gene>
<comment type="caution">
    <text evidence="2">The sequence shown here is derived from an EMBL/GenBank/DDBJ whole genome shotgun (WGS) entry which is preliminary data.</text>
</comment>
<keyword evidence="3" id="KW-1185">Reference proteome</keyword>